<gene>
    <name evidence="3" type="ORF">BSAL_33415</name>
</gene>
<feature type="coiled-coil region" evidence="1">
    <location>
        <begin position="511"/>
        <end position="545"/>
    </location>
</feature>
<dbReference type="OrthoDB" id="278833at2759"/>
<sequence>MSDGTEHLLEEYLRVINGKDSEITRLLRENEFLQLELRRKEDRYRSKLVGIKGELERVQKEATSRARTSEEDRALQSRLQTDNESLKTDVVTLRDALKKSDSQLQEVLRHSQKAQKHETHGRERLESEFRQVRTTLEERLFEALQRCGHLEAMASSGGAKASDAEKELVRWKIEAQRLQHEGGELQRALKELKRRCRDMVPKDIAESEALQLEDRHRVETAGLEKECSKLRDQLREESHRAQRLDATTVELRKRCEDVEHEFTLSRRQFEEINVAYTSAKVQHTAFLEDTKKTFTSELRTTREQLEKERYARISLDGELLAMRQRLQDAEATMSQQQTKAIQQHQALSEELQENKHKLQATIMELEVARRRAHTLQEVEQTLRGKCDALRNEFDVETSKLKSELLNAEEVIHRREADNQHANHIIAESRAQIQQLHQEASASKAAAAKREQDIRTAALTFDEQIRKRDDEKRHTVELGEDKVRDVERLLSEERIQHQRELQRLNSASVSHSSDLQERIVRLEDRLKEAENERLILKEEISMRAEKERSLQTTVSQSDERVIKLQLDLTEREVSAQTLHRTLEQTAQALRATQADLEEARQSLAKERNNVGSLEDSLRTAHASLQGKEQELIATRHQCKELERNALSSTSELQRELSALQSRVKQLSLELNSSQQANAALKIDMSRAERSWGDEQLAMRRDIVDPLERRVEQLISTTQRLTSELSDRDDSIHELTKSSTKHQETILFLQSEVSSKDRKLQQATEEVEAGQSQLLSLRRTQQQLASAQDESRRLRLDLESLQEKVQTLEGQLSAKQRELSQMHDREMQLVTEVSHRTSEIATLRERYANLESLKSISDSNFAELQTRERDLLDKIEEMRSTQNMMQMCFDKQQEQIELSRKLRTDTSVHDASHGGTRLQF</sequence>
<dbReference type="OMA" id="MEQTNHN"/>
<keyword evidence="4" id="KW-1185">Reference proteome</keyword>
<dbReference type="VEuPathDB" id="TriTrypDB:BSAL_33415"/>
<feature type="coiled-coil region" evidence="1">
    <location>
        <begin position="220"/>
        <end position="261"/>
    </location>
</feature>
<evidence type="ECO:0000256" key="1">
    <source>
        <dbReference type="SAM" id="Coils"/>
    </source>
</evidence>
<dbReference type="AlphaFoldDB" id="A0A0S4KQM3"/>
<evidence type="ECO:0000256" key="2">
    <source>
        <dbReference type="SAM" id="MobiDB-lite"/>
    </source>
</evidence>
<feature type="region of interest" description="Disordered" evidence="2">
    <location>
        <begin position="61"/>
        <end position="81"/>
    </location>
</feature>
<reference evidence="4" key="1">
    <citation type="submission" date="2015-09" db="EMBL/GenBank/DDBJ databases">
        <authorList>
            <consortium name="Pathogen Informatics"/>
        </authorList>
    </citation>
    <scope>NUCLEOTIDE SEQUENCE [LARGE SCALE GENOMIC DNA]</scope>
    <source>
        <strain evidence="4">Lake Konstanz</strain>
    </source>
</reference>
<feature type="coiled-coil region" evidence="1">
    <location>
        <begin position="418"/>
        <end position="445"/>
    </location>
</feature>
<dbReference type="Proteomes" id="UP000051952">
    <property type="component" value="Unassembled WGS sequence"/>
</dbReference>
<feature type="coiled-coil region" evidence="1">
    <location>
        <begin position="319"/>
        <end position="368"/>
    </location>
</feature>
<evidence type="ECO:0000313" key="3">
    <source>
        <dbReference type="EMBL" id="CUI15246.1"/>
    </source>
</evidence>
<feature type="coiled-coil region" evidence="1">
    <location>
        <begin position="578"/>
        <end position="689"/>
    </location>
</feature>
<proteinExistence type="predicted"/>
<accession>A0A0S4KQM3</accession>
<name>A0A0S4KQM3_BODSA</name>
<keyword evidence="1" id="KW-0175">Coiled coil</keyword>
<protein>
    <submittedName>
        <fullName evidence="3">Basal body component, putative</fullName>
    </submittedName>
</protein>
<feature type="coiled-coil region" evidence="1">
    <location>
        <begin position="744"/>
        <end position="823"/>
    </location>
</feature>
<evidence type="ECO:0000313" key="4">
    <source>
        <dbReference type="Proteomes" id="UP000051952"/>
    </source>
</evidence>
<dbReference type="EMBL" id="CYKH01001954">
    <property type="protein sequence ID" value="CUI15246.1"/>
    <property type="molecule type" value="Genomic_DNA"/>
</dbReference>
<organism evidence="3 4">
    <name type="scientific">Bodo saltans</name>
    <name type="common">Flagellated protozoan</name>
    <dbReference type="NCBI Taxonomy" id="75058"/>
    <lineage>
        <taxon>Eukaryota</taxon>
        <taxon>Discoba</taxon>
        <taxon>Euglenozoa</taxon>
        <taxon>Kinetoplastea</taxon>
        <taxon>Metakinetoplastina</taxon>
        <taxon>Eubodonida</taxon>
        <taxon>Bodonidae</taxon>
        <taxon>Bodo</taxon>
    </lineage>
</organism>
<feature type="compositionally biased region" description="Basic and acidic residues" evidence="2">
    <location>
        <begin position="61"/>
        <end position="75"/>
    </location>
</feature>
<feature type="coiled-coil region" evidence="1">
    <location>
        <begin position="161"/>
        <end position="195"/>
    </location>
</feature>